<dbReference type="GO" id="GO:0016279">
    <property type="term" value="F:protein-lysine N-methyltransferase activity"/>
    <property type="evidence" value="ECO:0007669"/>
    <property type="project" value="UniProtKB-UniRule"/>
</dbReference>
<feature type="region of interest" description="Disordered" evidence="2">
    <location>
        <begin position="209"/>
        <end position="237"/>
    </location>
</feature>
<accession>A0AAD5C3K1</accession>
<comment type="function">
    <text evidence="1">Protein-lysine N-methyltransferase.</text>
</comment>
<comment type="caution">
    <text evidence="4">The sequence shown here is derived from an EMBL/GenBank/DDBJ whole genome shotgun (WGS) entry which is preliminary data.</text>
</comment>
<evidence type="ECO:0000313" key="4">
    <source>
        <dbReference type="EMBL" id="KAI7733778.1"/>
    </source>
</evidence>
<keyword evidence="1" id="KW-0949">S-adenosyl-L-methionine</keyword>
<dbReference type="Gene3D" id="3.90.1410.10">
    <property type="entry name" value="set domain protein methyltransferase, domain 1"/>
    <property type="match status" value="1"/>
</dbReference>
<dbReference type="InterPro" id="IPR050600">
    <property type="entry name" value="SETD3_SETD6_MTase"/>
</dbReference>
<dbReference type="InterPro" id="IPR011383">
    <property type="entry name" value="N-lys_methylase_SETD6"/>
</dbReference>
<dbReference type="PANTHER" id="PTHR13271:SF34">
    <property type="entry name" value="N-LYSINE METHYLTRANSFERASE SETD6"/>
    <property type="match status" value="1"/>
</dbReference>
<organism evidence="4 5">
    <name type="scientific">Ambrosia artemisiifolia</name>
    <name type="common">Common ragweed</name>
    <dbReference type="NCBI Taxonomy" id="4212"/>
    <lineage>
        <taxon>Eukaryota</taxon>
        <taxon>Viridiplantae</taxon>
        <taxon>Streptophyta</taxon>
        <taxon>Embryophyta</taxon>
        <taxon>Tracheophyta</taxon>
        <taxon>Spermatophyta</taxon>
        <taxon>Magnoliopsida</taxon>
        <taxon>eudicotyledons</taxon>
        <taxon>Gunneridae</taxon>
        <taxon>Pentapetalae</taxon>
        <taxon>asterids</taxon>
        <taxon>campanulids</taxon>
        <taxon>Asterales</taxon>
        <taxon>Asteraceae</taxon>
        <taxon>Asteroideae</taxon>
        <taxon>Heliantheae alliance</taxon>
        <taxon>Heliantheae</taxon>
        <taxon>Ambrosia</taxon>
    </lineage>
</organism>
<dbReference type="PIRSF" id="PIRSF011771">
    <property type="entry name" value="RMS1_SET"/>
    <property type="match status" value="1"/>
</dbReference>
<evidence type="ECO:0000256" key="1">
    <source>
        <dbReference type="PIRNR" id="PIRNR011771"/>
    </source>
</evidence>
<dbReference type="AlphaFoldDB" id="A0AAD5C3K1"/>
<dbReference type="PROSITE" id="PS50280">
    <property type="entry name" value="SET"/>
    <property type="match status" value="1"/>
</dbReference>
<feature type="domain" description="SET" evidence="3">
    <location>
        <begin position="98"/>
        <end position="288"/>
    </location>
</feature>
<evidence type="ECO:0000256" key="2">
    <source>
        <dbReference type="SAM" id="MobiDB-lite"/>
    </source>
</evidence>
<keyword evidence="1" id="KW-0539">Nucleus</keyword>
<keyword evidence="1" id="KW-0808">Transferase</keyword>
<gene>
    <name evidence="4" type="ORF">M8C21_023328</name>
</gene>
<evidence type="ECO:0000259" key="3">
    <source>
        <dbReference type="PROSITE" id="PS50280"/>
    </source>
</evidence>
<dbReference type="GO" id="GO:0005634">
    <property type="term" value="C:nucleus"/>
    <property type="evidence" value="ECO:0007669"/>
    <property type="project" value="UniProtKB-SubCell"/>
</dbReference>
<dbReference type="PANTHER" id="PTHR13271">
    <property type="entry name" value="UNCHARACTERIZED PUTATIVE METHYLTRANSFERASE"/>
    <property type="match status" value="1"/>
</dbReference>
<comment type="similarity">
    <text evidence="1">Belongs to the class V-like SAM-binding methyltransferase superfamily. Histone-lysine methyltransferase family. SETD6 subfamily.</text>
</comment>
<dbReference type="SUPFAM" id="SSF82199">
    <property type="entry name" value="SET domain"/>
    <property type="match status" value="1"/>
</dbReference>
<dbReference type="InterPro" id="IPR046341">
    <property type="entry name" value="SET_dom_sf"/>
</dbReference>
<name>A0AAD5C3K1_AMBAR</name>
<dbReference type="EMBL" id="JAMZMK010009907">
    <property type="protein sequence ID" value="KAI7733778.1"/>
    <property type="molecule type" value="Genomic_DNA"/>
</dbReference>
<evidence type="ECO:0000313" key="5">
    <source>
        <dbReference type="Proteomes" id="UP001206925"/>
    </source>
</evidence>
<dbReference type="GO" id="GO:0032259">
    <property type="term" value="P:methylation"/>
    <property type="evidence" value="ECO:0007669"/>
    <property type="project" value="UniProtKB-KW"/>
</dbReference>
<dbReference type="CDD" id="cd10527">
    <property type="entry name" value="SET_LSMT"/>
    <property type="match status" value="1"/>
</dbReference>
<dbReference type="InterPro" id="IPR001214">
    <property type="entry name" value="SET_dom"/>
</dbReference>
<proteinExistence type="inferred from homology"/>
<comment type="subcellular location">
    <subcellularLocation>
        <location evidence="1">Nucleus</location>
    </subcellularLocation>
</comment>
<dbReference type="EC" id="2.1.1.-" evidence="1"/>
<keyword evidence="5" id="KW-1185">Reference proteome</keyword>
<reference evidence="4" key="1">
    <citation type="submission" date="2022-06" db="EMBL/GenBank/DDBJ databases">
        <title>Uncovering the hologenomic basis of an extraordinary plant invasion.</title>
        <authorList>
            <person name="Bieker V.C."/>
            <person name="Martin M.D."/>
            <person name="Gilbert T."/>
            <person name="Hodgins K."/>
            <person name="Battlay P."/>
            <person name="Petersen B."/>
            <person name="Wilson J."/>
        </authorList>
    </citation>
    <scope>NUCLEOTIDE SEQUENCE</scope>
    <source>
        <strain evidence="4">AA19_3_7</strain>
        <tissue evidence="4">Leaf</tissue>
    </source>
</reference>
<keyword evidence="1" id="KW-0489">Methyltransferase</keyword>
<protein>
    <recommendedName>
        <fullName evidence="1">N-lysine methyltransferase</fullName>
        <ecNumber evidence="1">2.1.1.-</ecNumber>
    </recommendedName>
</protein>
<sequence>MTTTNRRIRAFKRWMTHNSIQHSDTINILTDPQQDNQILIKAMHNINQGDIIATIPKQSCLTVKSSSACHLIEGFCLEGYIALAVAVMYEKSLGPLSPWFGYFQVMPDRNDDVPLLWSVDEIDELLLGTELHKTVKEDKALVYEDWKTCIMPFVESAQLDPSDFGLDQYFAAKSLISSRSFQIDDYYGFGMVPLADLFNHKTDAEDVHFTSVSSHSDSETDSSENIENRIDDHPDEDSLCQIQNDPTVTSQEGDFSAADDTLSSNTEILEMIMVRDVKAGTEVFNTYGSMGNAALLHRYGFTEPDNPYNIVNIDLELVLQWSSSLYSSRHTRSRLSSWKSLHLSELPDQQIDYFEISSDGEPEVELLKLIFIILLPEKAYNEFDRSKVALISNKKGIVLSEITETNKKVLLTESVRGGLLSLADIREKCYGSRSMEDDVEALKDCPVTETKLYHSLVLRISERRILEKLRAYASVGSARVRSLGVCNGSTLRKKLQKR</sequence>
<dbReference type="Proteomes" id="UP001206925">
    <property type="component" value="Unassembled WGS sequence"/>
</dbReference>